<keyword evidence="6 8" id="KW-1133">Transmembrane helix</keyword>
<dbReference type="OrthoDB" id="2078716at2"/>
<keyword evidence="4" id="KW-0309">Germination</keyword>
<comment type="subcellular location">
    <subcellularLocation>
        <location evidence="1">Membrane</location>
        <topology evidence="1">Multi-pass membrane protein</topology>
    </subcellularLocation>
</comment>
<evidence type="ECO:0000256" key="2">
    <source>
        <dbReference type="ARBA" id="ARBA00007998"/>
    </source>
</evidence>
<feature type="transmembrane region" description="Helical" evidence="8">
    <location>
        <begin position="194"/>
        <end position="213"/>
    </location>
</feature>
<evidence type="ECO:0000256" key="8">
    <source>
        <dbReference type="SAM" id="Phobius"/>
    </source>
</evidence>
<keyword evidence="5 8" id="KW-0812">Transmembrane</keyword>
<dbReference type="NCBIfam" id="TIGR00912">
    <property type="entry name" value="2A0309"/>
    <property type="match status" value="1"/>
</dbReference>
<dbReference type="PANTHER" id="PTHR34975">
    <property type="entry name" value="SPORE GERMINATION PROTEIN A2"/>
    <property type="match status" value="1"/>
</dbReference>
<evidence type="ECO:0000256" key="4">
    <source>
        <dbReference type="ARBA" id="ARBA00022544"/>
    </source>
</evidence>
<feature type="transmembrane region" description="Helical" evidence="8">
    <location>
        <begin position="154"/>
        <end position="174"/>
    </location>
</feature>
<dbReference type="Gene3D" id="1.20.1740.10">
    <property type="entry name" value="Amino acid/polyamine transporter I"/>
    <property type="match status" value="1"/>
</dbReference>
<dbReference type="STRING" id="624147.SAMN04487970_101985"/>
<dbReference type="InterPro" id="IPR004761">
    <property type="entry name" value="Spore_GerAB"/>
</dbReference>
<dbReference type="Proteomes" id="UP000198601">
    <property type="component" value="Unassembled WGS sequence"/>
</dbReference>
<dbReference type="GO" id="GO:0009847">
    <property type="term" value="P:spore germination"/>
    <property type="evidence" value="ECO:0007669"/>
    <property type="project" value="InterPro"/>
</dbReference>
<feature type="transmembrane region" description="Helical" evidence="8">
    <location>
        <begin position="310"/>
        <end position="328"/>
    </location>
</feature>
<feature type="transmembrane region" description="Helical" evidence="8">
    <location>
        <begin position="88"/>
        <end position="110"/>
    </location>
</feature>
<evidence type="ECO:0000256" key="6">
    <source>
        <dbReference type="ARBA" id="ARBA00022989"/>
    </source>
</evidence>
<gene>
    <name evidence="9" type="ORF">SAMN04487970_101985</name>
</gene>
<dbReference type="PANTHER" id="PTHR34975:SF2">
    <property type="entry name" value="SPORE GERMINATION PROTEIN A2"/>
    <property type="match status" value="1"/>
</dbReference>
<accession>A0A1G4RX18</accession>
<sequence>MSHGDETMHRKEQISPRQFTILVALYTMGDAILYLPAHFTVDAERDVWIASILSVLQMLAVAFLYARLAVRYPGVPFLDYMESVPGRWVGKVLLLYFAAFCFIDVCLLLMEVGDFMSSQVFPRTPVYVILALFMFILVIAVRLGVEATARTSEIVFPGIVVLFLLMMIALSPNIDLDHVQPVLARGFFPVVKASRVLVSFYLDAFVLLLFFPLVQEPKAAVRSLYTGTVIGGGSIILISTIAILVLGADTVLRNAYPTYRLAKKISIVNILERFEIVVTVIWLTTLYFKAYLFLTATTQGFAKLCRIRDHRVIVLPIGFVMVLLGRVINPNRTFMDEWSMKYWMSYSIPFGIGIPVFLLLAGWLRTKGMKPNHS</sequence>
<keyword evidence="3" id="KW-0813">Transport</keyword>
<feature type="transmembrane region" description="Helical" evidence="8">
    <location>
        <begin position="21"/>
        <end position="41"/>
    </location>
</feature>
<keyword evidence="10" id="KW-1185">Reference proteome</keyword>
<evidence type="ECO:0000256" key="5">
    <source>
        <dbReference type="ARBA" id="ARBA00022692"/>
    </source>
</evidence>
<feature type="transmembrane region" description="Helical" evidence="8">
    <location>
        <begin position="47"/>
        <end position="68"/>
    </location>
</feature>
<evidence type="ECO:0000313" key="9">
    <source>
        <dbReference type="EMBL" id="SCW60619.1"/>
    </source>
</evidence>
<evidence type="ECO:0000313" key="10">
    <source>
        <dbReference type="Proteomes" id="UP000198601"/>
    </source>
</evidence>
<evidence type="ECO:0000256" key="3">
    <source>
        <dbReference type="ARBA" id="ARBA00022448"/>
    </source>
</evidence>
<proteinExistence type="inferred from homology"/>
<evidence type="ECO:0000256" key="7">
    <source>
        <dbReference type="ARBA" id="ARBA00023136"/>
    </source>
</evidence>
<feature type="transmembrane region" description="Helical" evidence="8">
    <location>
        <begin position="276"/>
        <end position="298"/>
    </location>
</feature>
<organism evidence="9 10">
    <name type="scientific">Paenibacillus tianmuensis</name>
    <dbReference type="NCBI Taxonomy" id="624147"/>
    <lineage>
        <taxon>Bacteria</taxon>
        <taxon>Bacillati</taxon>
        <taxon>Bacillota</taxon>
        <taxon>Bacilli</taxon>
        <taxon>Bacillales</taxon>
        <taxon>Paenibacillaceae</taxon>
        <taxon>Paenibacillus</taxon>
    </lineage>
</organism>
<evidence type="ECO:0000256" key="1">
    <source>
        <dbReference type="ARBA" id="ARBA00004141"/>
    </source>
</evidence>
<feature type="transmembrane region" description="Helical" evidence="8">
    <location>
        <begin position="343"/>
        <end position="364"/>
    </location>
</feature>
<dbReference type="GO" id="GO:0016020">
    <property type="term" value="C:membrane"/>
    <property type="evidence" value="ECO:0007669"/>
    <property type="project" value="UniProtKB-SubCell"/>
</dbReference>
<dbReference type="Pfam" id="PF03845">
    <property type="entry name" value="Spore_permease"/>
    <property type="match status" value="1"/>
</dbReference>
<keyword evidence="7 8" id="KW-0472">Membrane</keyword>
<dbReference type="EMBL" id="FMTT01000019">
    <property type="protein sequence ID" value="SCW60619.1"/>
    <property type="molecule type" value="Genomic_DNA"/>
</dbReference>
<reference evidence="10" key="1">
    <citation type="submission" date="2016-10" db="EMBL/GenBank/DDBJ databases">
        <authorList>
            <person name="Varghese N."/>
            <person name="Submissions S."/>
        </authorList>
    </citation>
    <scope>NUCLEOTIDE SEQUENCE [LARGE SCALE GENOMIC DNA]</scope>
    <source>
        <strain evidence="10">CGMCC 1.8946</strain>
    </source>
</reference>
<protein>
    <submittedName>
        <fullName evidence="9">Spore germination protein KB</fullName>
    </submittedName>
</protein>
<name>A0A1G4RX18_9BACL</name>
<feature type="transmembrane region" description="Helical" evidence="8">
    <location>
        <begin position="225"/>
        <end position="248"/>
    </location>
</feature>
<dbReference type="AlphaFoldDB" id="A0A1G4RX18"/>
<comment type="similarity">
    <text evidence="2">Belongs to the amino acid-polyamine-organocation (APC) superfamily. Spore germination protein (SGP) (TC 2.A.3.9) family.</text>
</comment>
<feature type="transmembrane region" description="Helical" evidence="8">
    <location>
        <begin position="125"/>
        <end position="145"/>
    </location>
</feature>